<protein>
    <submittedName>
        <fullName evidence="5">Outer membrane chaperone Skp (OmpH)</fullName>
    </submittedName>
</protein>
<comment type="similarity">
    <text evidence="1">Belongs to the Skp family.</text>
</comment>
<dbReference type="eggNOG" id="COG2825">
    <property type="taxonomic scope" value="Bacteria"/>
</dbReference>
<gene>
    <name evidence="5" type="ordered locus">Ctha_1796</name>
</gene>
<dbReference type="OrthoDB" id="597580at2"/>
<dbReference type="AlphaFoldDB" id="B3QTQ5"/>
<keyword evidence="2 4" id="KW-0732">Signal</keyword>
<dbReference type="Pfam" id="PF03938">
    <property type="entry name" value="OmpH"/>
    <property type="match status" value="1"/>
</dbReference>
<dbReference type="InterPro" id="IPR005632">
    <property type="entry name" value="Chaperone_Skp"/>
</dbReference>
<dbReference type="Gene3D" id="3.30.910.20">
    <property type="entry name" value="Skp domain"/>
    <property type="match status" value="1"/>
</dbReference>
<keyword evidence="3" id="KW-0175">Coiled coil</keyword>
<feature type="signal peptide" evidence="4">
    <location>
        <begin position="1"/>
        <end position="32"/>
    </location>
</feature>
<dbReference type="EMBL" id="CP001100">
    <property type="protein sequence ID" value="ACF14253.1"/>
    <property type="molecule type" value="Genomic_DNA"/>
</dbReference>
<organism evidence="5 6">
    <name type="scientific">Chloroherpeton thalassium (strain ATCC 35110 / GB-78)</name>
    <dbReference type="NCBI Taxonomy" id="517418"/>
    <lineage>
        <taxon>Bacteria</taxon>
        <taxon>Pseudomonadati</taxon>
        <taxon>Chlorobiota</taxon>
        <taxon>Chlorobiia</taxon>
        <taxon>Chlorobiales</taxon>
        <taxon>Chloroherpetonaceae</taxon>
        <taxon>Chloroherpeton</taxon>
    </lineage>
</organism>
<feature type="chain" id="PRO_5002795736" evidence="4">
    <location>
        <begin position="33"/>
        <end position="186"/>
    </location>
</feature>
<keyword evidence="6" id="KW-1185">Reference proteome</keyword>
<name>B3QTQ5_CHLT3</name>
<evidence type="ECO:0000313" key="6">
    <source>
        <dbReference type="Proteomes" id="UP000001208"/>
    </source>
</evidence>
<evidence type="ECO:0000256" key="4">
    <source>
        <dbReference type="SAM" id="SignalP"/>
    </source>
</evidence>
<dbReference type="GO" id="GO:0050821">
    <property type="term" value="P:protein stabilization"/>
    <property type="evidence" value="ECO:0007669"/>
    <property type="project" value="TreeGrafter"/>
</dbReference>
<dbReference type="SMART" id="SM00935">
    <property type="entry name" value="OmpH"/>
    <property type="match status" value="1"/>
</dbReference>
<dbReference type="STRING" id="517418.Ctha_1796"/>
<reference evidence="5 6" key="1">
    <citation type="submission" date="2008-06" db="EMBL/GenBank/DDBJ databases">
        <title>Complete sequence of Chloroherpeton thalassium ATCC 35110.</title>
        <authorList>
            <consortium name="US DOE Joint Genome Institute"/>
            <person name="Lucas S."/>
            <person name="Copeland A."/>
            <person name="Lapidus A."/>
            <person name="Glavina del Rio T."/>
            <person name="Dalin E."/>
            <person name="Tice H."/>
            <person name="Bruce D."/>
            <person name="Goodwin L."/>
            <person name="Pitluck S."/>
            <person name="Schmutz J."/>
            <person name="Larimer F."/>
            <person name="Land M."/>
            <person name="Hauser L."/>
            <person name="Kyrpides N."/>
            <person name="Mikhailova N."/>
            <person name="Liu Z."/>
            <person name="Li T."/>
            <person name="Zhao F."/>
            <person name="Overmann J."/>
            <person name="Bryant D.A."/>
            <person name="Richardson P."/>
        </authorList>
    </citation>
    <scope>NUCLEOTIDE SEQUENCE [LARGE SCALE GENOMIC DNA]</scope>
    <source>
        <strain evidence="6">ATCC 35110 / GB-78</strain>
    </source>
</reference>
<dbReference type="KEGG" id="cts:Ctha_1796"/>
<dbReference type="SUPFAM" id="SSF111384">
    <property type="entry name" value="OmpH-like"/>
    <property type="match status" value="1"/>
</dbReference>
<evidence type="ECO:0000313" key="5">
    <source>
        <dbReference type="EMBL" id="ACF14253.1"/>
    </source>
</evidence>
<dbReference type="PANTHER" id="PTHR35089:SF1">
    <property type="entry name" value="CHAPERONE PROTEIN SKP"/>
    <property type="match status" value="1"/>
</dbReference>
<evidence type="ECO:0000256" key="3">
    <source>
        <dbReference type="SAM" id="Coils"/>
    </source>
</evidence>
<dbReference type="Proteomes" id="UP000001208">
    <property type="component" value="Chromosome"/>
</dbReference>
<dbReference type="GO" id="GO:0005829">
    <property type="term" value="C:cytosol"/>
    <property type="evidence" value="ECO:0007669"/>
    <property type="project" value="TreeGrafter"/>
</dbReference>
<dbReference type="PANTHER" id="PTHR35089">
    <property type="entry name" value="CHAPERONE PROTEIN SKP"/>
    <property type="match status" value="1"/>
</dbReference>
<dbReference type="InterPro" id="IPR024930">
    <property type="entry name" value="Skp_dom_sf"/>
</dbReference>
<evidence type="ECO:0000256" key="1">
    <source>
        <dbReference type="ARBA" id="ARBA00009091"/>
    </source>
</evidence>
<accession>B3QTQ5</accession>
<dbReference type="GO" id="GO:0051082">
    <property type="term" value="F:unfolded protein binding"/>
    <property type="evidence" value="ECO:0007669"/>
    <property type="project" value="InterPro"/>
</dbReference>
<sequence>MFYNKETQKSFLKGTFVASFLGLFLLAGTAFVKQDDQRIGYVDSEKIMQQMPEAKGAEAELQKTAQRWEVEFSQLKKEYEDLLSDYDRKQATMTASAKEQKEKEIIQKQQVLQEYQQKKLGRGGELERKQAELLKPIREKAIGAIERTAKKHGYTMVLDKSSIVSTVLYADKKDDLTFKVLDELNK</sequence>
<proteinExistence type="inferred from homology"/>
<evidence type="ECO:0000256" key="2">
    <source>
        <dbReference type="ARBA" id="ARBA00022729"/>
    </source>
</evidence>
<dbReference type="RefSeq" id="WP_012500337.1">
    <property type="nucleotide sequence ID" value="NC_011026.1"/>
</dbReference>
<dbReference type="HOGENOM" id="CLU_053320_0_1_10"/>
<feature type="coiled-coil region" evidence="3">
    <location>
        <begin position="58"/>
        <end position="118"/>
    </location>
</feature>